<dbReference type="Gene3D" id="3.40.50.720">
    <property type="entry name" value="NAD(P)-binding Rossmann-like Domain"/>
    <property type="match status" value="1"/>
</dbReference>
<feature type="binding site" evidence="8">
    <location>
        <position position="240"/>
    </location>
    <ligand>
        <name>NADP(+)</name>
        <dbReference type="ChEBI" id="CHEBI:58349"/>
    </ligand>
</feature>
<sequence length="274" mass="28511">MPDRYAIVGNPVSQSKSPLIHAEFARQTGQALEYIRLEAPAGFDGFKATVDAFRAQGARGVNVTAPHKLDALAYATETSDAAHLAGAANILAFDGGRVRADNFDGVGLVNDLRLNQGFDVAGRRVLLLGAGGAVRGALLPLLAQQPMGIVIANRTEAKARALAAQCGSAAVQGCGLNDLDGMAFDIVLNGTSASLAGELPGIPFAVFGSAQLAYEMAYGKGLTPFLRLARDAGVPRLADGVGMLVEQAAEAFNWWRGARPDTAALIRQLMVPLA</sequence>
<keyword evidence="4 8" id="KW-0521">NADP</keyword>
<evidence type="ECO:0000313" key="12">
    <source>
        <dbReference type="EMBL" id="MDZ5457584.1"/>
    </source>
</evidence>
<evidence type="ECO:0000259" key="11">
    <source>
        <dbReference type="Pfam" id="PF18317"/>
    </source>
</evidence>
<evidence type="ECO:0000256" key="6">
    <source>
        <dbReference type="ARBA" id="ARBA00023141"/>
    </source>
</evidence>
<dbReference type="InterPro" id="IPR036291">
    <property type="entry name" value="NAD(P)-bd_dom_sf"/>
</dbReference>
<dbReference type="Proteomes" id="UP001293718">
    <property type="component" value="Unassembled WGS sequence"/>
</dbReference>
<feature type="domain" description="Quinate/shikimate 5-dehydrogenase/glutamyl-tRNA reductase" evidence="9">
    <location>
        <begin position="119"/>
        <end position="194"/>
    </location>
</feature>
<comment type="function">
    <text evidence="8">Involved in the biosynthesis of the chorismate, which leads to the biosynthesis of aromatic amino acids. Catalyzes the reversible NADPH linked reduction of 3-dehydroshikimate (DHSA) to yield shikimate (SA).</text>
</comment>
<dbReference type="HAMAP" id="MF_00222">
    <property type="entry name" value="Shikimate_DH_AroE"/>
    <property type="match status" value="1"/>
</dbReference>
<feature type="domain" description="Shikimate dehydrogenase substrate binding N-terminal" evidence="10">
    <location>
        <begin position="7"/>
        <end position="90"/>
    </location>
</feature>
<dbReference type="PANTHER" id="PTHR21089">
    <property type="entry name" value="SHIKIMATE DEHYDROGENASE"/>
    <property type="match status" value="1"/>
</dbReference>
<dbReference type="SUPFAM" id="SSF51735">
    <property type="entry name" value="NAD(P)-binding Rossmann-fold domains"/>
    <property type="match status" value="1"/>
</dbReference>
<comment type="caution">
    <text evidence="12">The sequence shown here is derived from an EMBL/GenBank/DDBJ whole genome shotgun (WGS) entry which is preliminary data.</text>
</comment>
<comment type="similarity">
    <text evidence="8">Belongs to the shikimate dehydrogenase family.</text>
</comment>
<dbReference type="SUPFAM" id="SSF53223">
    <property type="entry name" value="Aminoacid dehydrogenase-like, N-terminal domain"/>
    <property type="match status" value="1"/>
</dbReference>
<dbReference type="Pfam" id="PF08501">
    <property type="entry name" value="Shikimate_dh_N"/>
    <property type="match status" value="1"/>
</dbReference>
<comment type="catalytic activity">
    <reaction evidence="7 8">
        <text>shikimate + NADP(+) = 3-dehydroshikimate + NADPH + H(+)</text>
        <dbReference type="Rhea" id="RHEA:17737"/>
        <dbReference type="ChEBI" id="CHEBI:15378"/>
        <dbReference type="ChEBI" id="CHEBI:16630"/>
        <dbReference type="ChEBI" id="CHEBI:36208"/>
        <dbReference type="ChEBI" id="CHEBI:57783"/>
        <dbReference type="ChEBI" id="CHEBI:58349"/>
        <dbReference type="EC" id="1.1.1.25"/>
    </reaction>
</comment>
<feature type="binding site" evidence="8">
    <location>
        <begin position="15"/>
        <end position="17"/>
    </location>
    <ligand>
        <name>shikimate</name>
        <dbReference type="ChEBI" id="CHEBI:36208"/>
    </ligand>
</feature>
<feature type="binding site" evidence="8">
    <location>
        <position position="64"/>
    </location>
    <ligand>
        <name>shikimate</name>
        <dbReference type="ChEBI" id="CHEBI:36208"/>
    </ligand>
</feature>
<evidence type="ECO:0000256" key="7">
    <source>
        <dbReference type="ARBA" id="ARBA00049442"/>
    </source>
</evidence>
<dbReference type="Gene3D" id="3.40.50.10860">
    <property type="entry name" value="Leucine Dehydrogenase, chain A, domain 1"/>
    <property type="match status" value="1"/>
</dbReference>
<evidence type="ECO:0000256" key="4">
    <source>
        <dbReference type="ARBA" id="ARBA00022857"/>
    </source>
</evidence>
<proteinExistence type="inferred from homology"/>
<comment type="pathway">
    <text evidence="1 8">Metabolic intermediate biosynthesis; chorismate biosynthesis; chorismate from D-erythrose 4-phosphate and phosphoenolpyruvate: step 4/7.</text>
</comment>
<feature type="binding site" evidence="8">
    <location>
        <begin position="129"/>
        <end position="133"/>
    </location>
    <ligand>
        <name>NADP(+)</name>
        <dbReference type="ChEBI" id="CHEBI:58349"/>
    </ligand>
</feature>
<reference evidence="12 13" key="1">
    <citation type="submission" date="2023-11" db="EMBL/GenBank/DDBJ databases">
        <title>Draft genome of Azohydromonas lata strain H1 (DSM1123), a polyhydroxyalkanoate producer.</title>
        <authorList>
            <person name="Traversa D."/>
            <person name="D'Addabbo P."/>
            <person name="Pazzani C."/>
            <person name="Manzari C."/>
            <person name="Chiara M."/>
            <person name="Scrascia M."/>
        </authorList>
    </citation>
    <scope>NUCLEOTIDE SEQUENCE [LARGE SCALE GENOMIC DNA]</scope>
    <source>
        <strain evidence="12 13">H1</strain>
    </source>
</reference>
<protein>
    <recommendedName>
        <fullName evidence="2 8">Shikimate dehydrogenase (NADP(+))</fullName>
        <shortName evidence="8">SDH</shortName>
        <ecNumber evidence="2 8">1.1.1.25</ecNumber>
    </recommendedName>
</protein>
<feature type="binding site" evidence="8">
    <location>
        <position position="80"/>
    </location>
    <ligand>
        <name>NADP(+)</name>
        <dbReference type="ChEBI" id="CHEBI:58349"/>
    </ligand>
</feature>
<dbReference type="InterPro" id="IPR013708">
    <property type="entry name" value="Shikimate_DH-bd_N"/>
</dbReference>
<dbReference type="EMBL" id="JAXOJX010000020">
    <property type="protein sequence ID" value="MDZ5457584.1"/>
    <property type="molecule type" value="Genomic_DNA"/>
</dbReference>
<dbReference type="RefSeq" id="WP_322465867.1">
    <property type="nucleotide sequence ID" value="NZ_JAXOJX010000020.1"/>
</dbReference>
<dbReference type="NCBIfam" id="TIGR00507">
    <property type="entry name" value="aroE"/>
    <property type="match status" value="1"/>
</dbReference>
<evidence type="ECO:0000313" key="13">
    <source>
        <dbReference type="Proteomes" id="UP001293718"/>
    </source>
</evidence>
<dbReference type="InterPro" id="IPR046346">
    <property type="entry name" value="Aminoacid_DH-like_N_sf"/>
</dbReference>
<evidence type="ECO:0000259" key="9">
    <source>
        <dbReference type="Pfam" id="PF01488"/>
    </source>
</evidence>
<evidence type="ECO:0000256" key="2">
    <source>
        <dbReference type="ARBA" id="ARBA00012962"/>
    </source>
</evidence>
<keyword evidence="13" id="KW-1185">Reference proteome</keyword>
<evidence type="ECO:0000259" key="10">
    <source>
        <dbReference type="Pfam" id="PF08501"/>
    </source>
</evidence>
<dbReference type="InterPro" id="IPR022893">
    <property type="entry name" value="Shikimate_DH_fam"/>
</dbReference>
<feature type="active site" description="Proton acceptor" evidence="8">
    <location>
        <position position="68"/>
    </location>
</feature>
<feature type="binding site" evidence="8">
    <location>
        <position position="89"/>
    </location>
    <ligand>
        <name>shikimate</name>
        <dbReference type="ChEBI" id="CHEBI:36208"/>
    </ligand>
</feature>
<keyword evidence="5 8" id="KW-0560">Oxidoreductase</keyword>
<name>A0ABU5IFH8_9BURK</name>
<feature type="binding site" evidence="8">
    <location>
        <position position="216"/>
    </location>
    <ligand>
        <name>NADP(+)</name>
        <dbReference type="ChEBI" id="CHEBI:58349"/>
    </ligand>
</feature>
<dbReference type="CDD" id="cd01065">
    <property type="entry name" value="NAD_bind_Shikimate_DH"/>
    <property type="match status" value="1"/>
</dbReference>
<dbReference type="InterPro" id="IPR041121">
    <property type="entry name" value="SDH_C"/>
</dbReference>
<keyword evidence="3 8" id="KW-0028">Amino-acid biosynthesis</keyword>
<feature type="binding site" evidence="8">
    <location>
        <position position="247"/>
    </location>
    <ligand>
        <name>shikimate</name>
        <dbReference type="ChEBI" id="CHEBI:36208"/>
    </ligand>
</feature>
<evidence type="ECO:0000256" key="8">
    <source>
        <dbReference type="HAMAP-Rule" id="MF_00222"/>
    </source>
</evidence>
<dbReference type="InterPro" id="IPR011342">
    <property type="entry name" value="Shikimate_DH"/>
</dbReference>
<dbReference type="GO" id="GO:0004764">
    <property type="term" value="F:shikimate 3-dehydrogenase (NADP+) activity"/>
    <property type="evidence" value="ECO:0007669"/>
    <property type="project" value="UniProtKB-EC"/>
</dbReference>
<evidence type="ECO:0000256" key="3">
    <source>
        <dbReference type="ARBA" id="ARBA00022605"/>
    </source>
</evidence>
<organism evidence="12 13">
    <name type="scientific">Azohydromonas lata</name>
    <dbReference type="NCBI Taxonomy" id="45677"/>
    <lineage>
        <taxon>Bacteria</taxon>
        <taxon>Pseudomonadati</taxon>
        <taxon>Pseudomonadota</taxon>
        <taxon>Betaproteobacteria</taxon>
        <taxon>Burkholderiales</taxon>
        <taxon>Sphaerotilaceae</taxon>
        <taxon>Azohydromonas</taxon>
    </lineage>
</organism>
<feature type="binding site" evidence="8">
    <location>
        <begin position="153"/>
        <end position="158"/>
    </location>
    <ligand>
        <name>NADP(+)</name>
        <dbReference type="ChEBI" id="CHEBI:58349"/>
    </ligand>
</feature>
<dbReference type="Pfam" id="PF01488">
    <property type="entry name" value="Shikimate_DH"/>
    <property type="match status" value="1"/>
</dbReference>
<feature type="binding site" evidence="8">
    <location>
        <position position="218"/>
    </location>
    <ligand>
        <name>shikimate</name>
        <dbReference type="ChEBI" id="CHEBI:36208"/>
    </ligand>
</feature>
<dbReference type="EC" id="1.1.1.25" evidence="2 8"/>
<gene>
    <name evidence="8 12" type="primary">aroE</name>
    <name evidence="12" type="ORF">SM757_13475</name>
</gene>
<dbReference type="PANTHER" id="PTHR21089:SF1">
    <property type="entry name" value="BIFUNCTIONAL 3-DEHYDROQUINATE DEHYDRATASE_SHIKIMATE DEHYDROGENASE, CHLOROPLASTIC"/>
    <property type="match status" value="1"/>
</dbReference>
<evidence type="ECO:0000256" key="5">
    <source>
        <dbReference type="ARBA" id="ARBA00023002"/>
    </source>
</evidence>
<evidence type="ECO:0000256" key="1">
    <source>
        <dbReference type="ARBA" id="ARBA00004871"/>
    </source>
</evidence>
<dbReference type="NCBIfam" id="NF001310">
    <property type="entry name" value="PRK00258.1-2"/>
    <property type="match status" value="1"/>
</dbReference>
<comment type="subunit">
    <text evidence="8">Homodimer.</text>
</comment>
<feature type="binding site" evidence="8">
    <location>
        <position position="104"/>
    </location>
    <ligand>
        <name>shikimate</name>
        <dbReference type="ChEBI" id="CHEBI:36208"/>
    </ligand>
</feature>
<keyword evidence="6 8" id="KW-0057">Aromatic amino acid biosynthesis</keyword>
<accession>A0ABU5IFH8</accession>
<dbReference type="InterPro" id="IPR006151">
    <property type="entry name" value="Shikm_DH/Glu-tRNA_Rdtase"/>
</dbReference>
<dbReference type="Pfam" id="PF18317">
    <property type="entry name" value="SDH_C"/>
    <property type="match status" value="1"/>
</dbReference>
<feature type="domain" description="SDH C-terminal" evidence="11">
    <location>
        <begin position="240"/>
        <end position="270"/>
    </location>
</feature>